<evidence type="ECO:0000256" key="1">
    <source>
        <dbReference type="ARBA" id="ARBA00004123"/>
    </source>
</evidence>
<dbReference type="PRINTS" id="PR00404">
    <property type="entry name" value="MADSDOMAIN"/>
</dbReference>
<evidence type="ECO:0000256" key="5">
    <source>
        <dbReference type="ARBA" id="ARBA00023242"/>
    </source>
</evidence>
<dbReference type="Gramene" id="ORUFI12G13820.1">
    <property type="protein sequence ID" value="ORUFI12G13820.1"/>
    <property type="gene ID" value="ORUFI12G13820"/>
</dbReference>
<evidence type="ECO:0000259" key="6">
    <source>
        <dbReference type="PROSITE" id="PS50066"/>
    </source>
</evidence>
<feature type="domain" description="MADS-box" evidence="6">
    <location>
        <begin position="1"/>
        <end position="37"/>
    </location>
</feature>
<reference evidence="7" key="2">
    <citation type="submission" date="2015-06" db="UniProtKB">
        <authorList>
            <consortium name="EnsemblPlants"/>
        </authorList>
    </citation>
    <scope>IDENTIFICATION</scope>
</reference>
<dbReference type="AlphaFoldDB" id="A0A0E0RHH7"/>
<dbReference type="OMA" id="CIRDEQI"/>
<keyword evidence="5" id="KW-0539">Nucleus</keyword>
<dbReference type="InterPro" id="IPR002100">
    <property type="entry name" value="TF_MADSbox"/>
</dbReference>
<dbReference type="SMART" id="SM00432">
    <property type="entry name" value="MADS"/>
    <property type="match status" value="1"/>
</dbReference>
<dbReference type="EnsemblPlants" id="ORUFI12G13820.1">
    <property type="protein sequence ID" value="ORUFI12G13820.1"/>
    <property type="gene ID" value="ORUFI12G13820"/>
</dbReference>
<dbReference type="Proteomes" id="UP000008022">
    <property type="component" value="Unassembled WGS sequence"/>
</dbReference>
<proteinExistence type="predicted"/>
<protein>
    <recommendedName>
        <fullName evidence="6">MADS-box domain-containing protein</fullName>
    </recommendedName>
</protein>
<reference evidence="8" key="1">
    <citation type="submission" date="2013-06" db="EMBL/GenBank/DDBJ databases">
        <authorList>
            <person name="Zhao Q."/>
        </authorList>
    </citation>
    <scope>NUCLEOTIDE SEQUENCE</scope>
    <source>
        <strain evidence="8">cv. W1943</strain>
    </source>
</reference>
<dbReference type="STRING" id="4529.A0A0E0RHH7"/>
<keyword evidence="8" id="KW-1185">Reference proteome</keyword>
<dbReference type="GO" id="GO:0046983">
    <property type="term" value="F:protein dimerization activity"/>
    <property type="evidence" value="ECO:0007669"/>
    <property type="project" value="InterPro"/>
</dbReference>
<name>A0A0E0RHH7_ORYRU</name>
<comment type="subcellular location">
    <subcellularLocation>
        <location evidence="1">Nucleus</location>
    </subcellularLocation>
</comment>
<organism evidence="7 8">
    <name type="scientific">Oryza rufipogon</name>
    <name type="common">Brownbeard rice</name>
    <name type="synonym">Asian wild rice</name>
    <dbReference type="NCBI Taxonomy" id="4529"/>
    <lineage>
        <taxon>Eukaryota</taxon>
        <taxon>Viridiplantae</taxon>
        <taxon>Streptophyta</taxon>
        <taxon>Embryophyta</taxon>
        <taxon>Tracheophyta</taxon>
        <taxon>Spermatophyta</taxon>
        <taxon>Magnoliopsida</taxon>
        <taxon>Liliopsida</taxon>
        <taxon>Poales</taxon>
        <taxon>Poaceae</taxon>
        <taxon>BOP clade</taxon>
        <taxon>Oryzoideae</taxon>
        <taxon>Oryzeae</taxon>
        <taxon>Oryzinae</taxon>
        <taxon>Oryza</taxon>
    </lineage>
</organism>
<dbReference type="PROSITE" id="PS50066">
    <property type="entry name" value="MADS_BOX_2"/>
    <property type="match status" value="1"/>
</dbReference>
<dbReference type="SUPFAM" id="SSF55455">
    <property type="entry name" value="SRF-like"/>
    <property type="match status" value="1"/>
</dbReference>
<dbReference type="GO" id="GO:0005634">
    <property type="term" value="C:nucleus"/>
    <property type="evidence" value="ECO:0007669"/>
    <property type="project" value="UniProtKB-SubCell"/>
</dbReference>
<keyword evidence="3" id="KW-0238">DNA-binding</keyword>
<dbReference type="GO" id="GO:0003677">
    <property type="term" value="F:DNA binding"/>
    <property type="evidence" value="ECO:0007669"/>
    <property type="project" value="UniProtKB-KW"/>
</dbReference>
<dbReference type="InterPro" id="IPR036879">
    <property type="entry name" value="TF_MADSbox_sf"/>
</dbReference>
<evidence type="ECO:0000313" key="7">
    <source>
        <dbReference type="EnsemblPlants" id="ORUFI12G13820.1"/>
    </source>
</evidence>
<dbReference type="Pfam" id="PF00319">
    <property type="entry name" value="SRF-TF"/>
    <property type="match status" value="1"/>
</dbReference>
<keyword evidence="4" id="KW-0804">Transcription</keyword>
<keyword evidence="2" id="KW-0805">Transcription regulation</keyword>
<evidence type="ECO:0000256" key="4">
    <source>
        <dbReference type="ARBA" id="ARBA00023163"/>
    </source>
</evidence>
<accession>A0A0E0RHH7</accession>
<dbReference type="HOGENOM" id="CLU_2227583_0_0_1"/>
<sequence>MGRGKIEIKRIENSTNHQVTFSKRRSRILMKAREIYICKKPITWNCNTNSNKAQQQSCIRDEQIEVQDLKSGSSSGDSGATTVDRRLAAVAHWESNPAVRIHQASA</sequence>
<evidence type="ECO:0000256" key="3">
    <source>
        <dbReference type="ARBA" id="ARBA00023125"/>
    </source>
</evidence>
<evidence type="ECO:0000256" key="2">
    <source>
        <dbReference type="ARBA" id="ARBA00023015"/>
    </source>
</evidence>
<evidence type="ECO:0000313" key="8">
    <source>
        <dbReference type="Proteomes" id="UP000008022"/>
    </source>
</evidence>